<name>A0ABU0YSM4_9PROT</name>
<evidence type="ECO:0000313" key="2">
    <source>
        <dbReference type="Proteomes" id="UP001230156"/>
    </source>
</evidence>
<gene>
    <name evidence="1" type="ORF">Q8A70_23675</name>
</gene>
<organism evidence="1 2">
    <name type="scientific">Dongia sedimenti</name>
    <dbReference type="NCBI Taxonomy" id="3064282"/>
    <lineage>
        <taxon>Bacteria</taxon>
        <taxon>Pseudomonadati</taxon>
        <taxon>Pseudomonadota</taxon>
        <taxon>Alphaproteobacteria</taxon>
        <taxon>Rhodospirillales</taxon>
        <taxon>Dongiaceae</taxon>
        <taxon>Dongia</taxon>
    </lineage>
</organism>
<protein>
    <submittedName>
        <fullName evidence="1">Uncharacterized protein</fullName>
    </submittedName>
</protein>
<sequence>MPETNIIALAPALARQRRVMAGTALVSWDNNFPRGIEDLWTGPFVRATEAIIIPLRAA</sequence>
<reference evidence="2" key="1">
    <citation type="submission" date="2023-08" db="EMBL/GenBank/DDBJ databases">
        <title>Rhodospirillaceae gen. nov., a novel taxon isolated from the Yangtze River Yuezi River estuary sludge.</title>
        <authorList>
            <person name="Ruan L."/>
        </authorList>
    </citation>
    <scope>NUCLEOTIDE SEQUENCE [LARGE SCALE GENOMIC DNA]</scope>
    <source>
        <strain evidence="2">R-7</strain>
    </source>
</reference>
<evidence type="ECO:0000313" key="1">
    <source>
        <dbReference type="EMBL" id="MDQ7250709.1"/>
    </source>
</evidence>
<dbReference type="EMBL" id="JAUYVI010000007">
    <property type="protein sequence ID" value="MDQ7250709.1"/>
    <property type="molecule type" value="Genomic_DNA"/>
</dbReference>
<keyword evidence="2" id="KW-1185">Reference proteome</keyword>
<proteinExistence type="predicted"/>
<dbReference type="Proteomes" id="UP001230156">
    <property type="component" value="Unassembled WGS sequence"/>
</dbReference>
<accession>A0ABU0YSM4</accession>
<comment type="caution">
    <text evidence="1">The sequence shown here is derived from an EMBL/GenBank/DDBJ whole genome shotgun (WGS) entry which is preliminary data.</text>
</comment>
<dbReference type="RefSeq" id="WP_379960350.1">
    <property type="nucleotide sequence ID" value="NZ_JAUYVI010000007.1"/>
</dbReference>